<feature type="compositionally biased region" description="Polar residues" evidence="1">
    <location>
        <begin position="46"/>
        <end position="58"/>
    </location>
</feature>
<dbReference type="Proteomes" id="UP001308776">
    <property type="component" value="Unassembled WGS sequence"/>
</dbReference>
<proteinExistence type="predicted"/>
<comment type="caution">
    <text evidence="2">The sequence shown here is derived from an EMBL/GenBank/DDBJ whole genome shotgun (WGS) entry which is preliminary data.</text>
</comment>
<accession>A0ABU6FPT5</accession>
<dbReference type="RefSeq" id="WP_325801462.1">
    <property type="nucleotide sequence ID" value="NZ_JAQGFR010000182.1"/>
</dbReference>
<organism evidence="2 3">
    <name type="scientific">Acidithiobacillus ferriphilus</name>
    <dbReference type="NCBI Taxonomy" id="1689834"/>
    <lineage>
        <taxon>Bacteria</taxon>
        <taxon>Pseudomonadati</taxon>
        <taxon>Pseudomonadota</taxon>
        <taxon>Acidithiobacillia</taxon>
        <taxon>Acidithiobacillales</taxon>
        <taxon>Acidithiobacillaceae</taxon>
        <taxon>Acidithiobacillus</taxon>
    </lineage>
</organism>
<gene>
    <name evidence="2" type="ORF">OW717_08445</name>
</gene>
<evidence type="ECO:0000313" key="2">
    <source>
        <dbReference type="EMBL" id="MEB8514069.1"/>
    </source>
</evidence>
<protein>
    <submittedName>
        <fullName evidence="2">Uncharacterized protein</fullName>
    </submittedName>
</protein>
<name>A0ABU6FPT5_9PROT</name>
<evidence type="ECO:0000313" key="3">
    <source>
        <dbReference type="Proteomes" id="UP001308776"/>
    </source>
</evidence>
<sequence length="115" mass="12776">PSTDRVRRHRANRTTVRVEVEVPTPDDALAVKRFARQRRQDRRDIASTSPAAEPNTTDFADIIDGLSPLARNAVATFIQAVTMASDHELIDRAARVAANYEDAVRRASHGSKITR</sequence>
<evidence type="ECO:0000256" key="1">
    <source>
        <dbReference type="SAM" id="MobiDB-lite"/>
    </source>
</evidence>
<keyword evidence="3" id="KW-1185">Reference proteome</keyword>
<feature type="non-terminal residue" evidence="2">
    <location>
        <position position="1"/>
    </location>
</feature>
<dbReference type="EMBL" id="JAQGFR010000182">
    <property type="protein sequence ID" value="MEB8514069.1"/>
    <property type="molecule type" value="Genomic_DNA"/>
</dbReference>
<feature type="region of interest" description="Disordered" evidence="1">
    <location>
        <begin position="36"/>
        <end position="58"/>
    </location>
</feature>
<reference evidence="2 3" key="1">
    <citation type="submission" date="2022-11" db="EMBL/GenBank/DDBJ databases">
        <title>Comparative genomics analysis of Acidithiobacillus ferriphilus.</title>
        <authorList>
            <person name="Ma L."/>
        </authorList>
    </citation>
    <scope>NUCLEOTIDE SEQUENCE [LARGE SCALE GENOMIC DNA]</scope>
    <source>
        <strain evidence="2 3">DY15</strain>
    </source>
</reference>